<evidence type="ECO:0000313" key="2">
    <source>
        <dbReference type="Proteomes" id="UP000664169"/>
    </source>
</evidence>
<dbReference type="Gene3D" id="3.40.50.150">
    <property type="entry name" value="Vaccinia Virus protein VP39"/>
    <property type="match status" value="1"/>
</dbReference>
<dbReference type="SUPFAM" id="SSF53335">
    <property type="entry name" value="S-adenosyl-L-methionine-dependent methyltransferases"/>
    <property type="match status" value="1"/>
</dbReference>
<dbReference type="Proteomes" id="UP000664169">
    <property type="component" value="Unassembled WGS sequence"/>
</dbReference>
<reference evidence="1" key="1">
    <citation type="submission" date="2021-03" db="EMBL/GenBank/DDBJ databases">
        <authorList>
            <person name="Tagirdzhanova G."/>
        </authorList>
    </citation>
    <scope>NUCLEOTIDE SEQUENCE</scope>
</reference>
<keyword evidence="2" id="KW-1185">Reference proteome</keyword>
<evidence type="ECO:0000313" key="1">
    <source>
        <dbReference type="EMBL" id="CAF9912301.1"/>
    </source>
</evidence>
<dbReference type="OrthoDB" id="2013972at2759"/>
<dbReference type="PANTHER" id="PTHR43591:SF10">
    <property type="entry name" value="ABC TRANSMEMBRANE TYPE-1 DOMAIN-CONTAINING PROTEIN-RELATED"/>
    <property type="match status" value="1"/>
</dbReference>
<dbReference type="EMBL" id="CAJPDQ010000007">
    <property type="protein sequence ID" value="CAF9912301.1"/>
    <property type="molecule type" value="Genomic_DNA"/>
</dbReference>
<dbReference type="Pfam" id="PF13489">
    <property type="entry name" value="Methyltransf_23"/>
    <property type="match status" value="1"/>
</dbReference>
<accession>A0A8H3ET87</accession>
<gene>
    <name evidence="1" type="ORF">GOMPHAMPRED_007623</name>
</gene>
<protein>
    <recommendedName>
        <fullName evidence="3">Methyltransferase</fullName>
    </recommendedName>
</protein>
<comment type="caution">
    <text evidence="1">The sequence shown here is derived from an EMBL/GenBank/DDBJ whole genome shotgun (WGS) entry which is preliminary data.</text>
</comment>
<organism evidence="1 2">
    <name type="scientific">Gomphillus americanus</name>
    <dbReference type="NCBI Taxonomy" id="1940652"/>
    <lineage>
        <taxon>Eukaryota</taxon>
        <taxon>Fungi</taxon>
        <taxon>Dikarya</taxon>
        <taxon>Ascomycota</taxon>
        <taxon>Pezizomycotina</taxon>
        <taxon>Lecanoromycetes</taxon>
        <taxon>OSLEUM clade</taxon>
        <taxon>Ostropomycetidae</taxon>
        <taxon>Ostropales</taxon>
        <taxon>Graphidaceae</taxon>
        <taxon>Gomphilloideae</taxon>
        <taxon>Gomphillus</taxon>
    </lineage>
</organism>
<dbReference type="PANTHER" id="PTHR43591">
    <property type="entry name" value="METHYLTRANSFERASE"/>
    <property type="match status" value="1"/>
</dbReference>
<dbReference type="AlphaFoldDB" id="A0A8H3ET87"/>
<evidence type="ECO:0008006" key="3">
    <source>
        <dbReference type="Google" id="ProtNLM"/>
    </source>
</evidence>
<dbReference type="InterPro" id="IPR029063">
    <property type="entry name" value="SAM-dependent_MTases_sf"/>
</dbReference>
<name>A0A8H3ET87_9LECA</name>
<sequence>MDEGGVMEIDSDDPGPENSLAVIMDSTINEISASENSSASIQSLPADDIEEVFENNRRYANMSYFLPNDESEEVRASILHQIFLKVLSGHLTFHRIGTDIVRILDIGTGTGDWAIAMAESYPNSEIIVTDIWPFQSADVPPNLTYEIDDASGEWGFAEKFDYIHIRGLVGAFKDWSMIYHQAYQACSETGYIEILDIGMVRYTVNKAGTALEEYNEALRDAAAVAGISLDLEHLEEQIIQKEGFRVFRRVSLDIPIGTWNLDPSRASMGKLALVTVLEGLESQCLRLLTTYLGWTIDQVKVLCERLKTEILQAADLKPFMTCQIVVARKMS</sequence>
<proteinExistence type="predicted"/>
<dbReference type="CDD" id="cd02440">
    <property type="entry name" value="AdoMet_MTases"/>
    <property type="match status" value="1"/>
</dbReference>
<dbReference type="GO" id="GO:0008168">
    <property type="term" value="F:methyltransferase activity"/>
    <property type="evidence" value="ECO:0007669"/>
    <property type="project" value="TreeGrafter"/>
</dbReference>